<dbReference type="Gene3D" id="2.40.10.10">
    <property type="entry name" value="Trypsin-like serine proteases"/>
    <property type="match status" value="1"/>
</dbReference>
<dbReference type="SUPFAM" id="SSF50494">
    <property type="entry name" value="Trypsin-like serine proteases"/>
    <property type="match status" value="1"/>
</dbReference>
<accession>A0AB38ZEC2</accession>
<dbReference type="InterPro" id="IPR001254">
    <property type="entry name" value="Trypsin_dom"/>
</dbReference>
<proteinExistence type="evidence at transcript level"/>
<sequence>MLLLLFFSGLLIGDVVLSDGEQIDFSHINSRVILETNVRWTSPYNDESPEIDSSEHGVTPGKIETTCNCGKANRQTARIVGGKEYRQFEYPFLAAVSYSTRPLSPHCGSVIVSYRHILTAAHCTEKAVNGVSLFVTLAEHDRGRTPGAYTIPVEQFIQHEGYNPKTLKNDISLLILKNQIIPSSSVQPACMPKAGLDITGQYIKVVGWGADRFQGPMKARPQKVNLRVIPTDFCHKLWPDNVTKKPVLQICTMSKKRTTCQGDSGGPVVWLDPDTNRYTAVGVVSAGPRCTDDRPTVHTSIVSYLEWIMKNIEASSPGQKLCTKL</sequence>
<dbReference type="FunFam" id="2.40.10.10:FF:000146">
    <property type="entry name" value="Serine protease 53"/>
    <property type="match status" value="1"/>
</dbReference>
<evidence type="ECO:0000256" key="8">
    <source>
        <dbReference type="ARBA" id="ARBA00023157"/>
    </source>
</evidence>
<dbReference type="GO" id="GO:0004252">
    <property type="term" value="F:serine-type endopeptidase activity"/>
    <property type="evidence" value="ECO:0007669"/>
    <property type="project" value="InterPro"/>
</dbReference>
<keyword evidence="6 9" id="KW-0720">Serine protease</keyword>
<evidence type="ECO:0000256" key="1">
    <source>
        <dbReference type="ARBA" id="ARBA00004613"/>
    </source>
</evidence>
<evidence type="ECO:0000256" key="3">
    <source>
        <dbReference type="ARBA" id="ARBA00022670"/>
    </source>
</evidence>
<dbReference type="InterPro" id="IPR009003">
    <property type="entry name" value="Peptidase_S1_PA"/>
</dbReference>
<evidence type="ECO:0000256" key="6">
    <source>
        <dbReference type="ARBA" id="ARBA00022825"/>
    </source>
</evidence>
<dbReference type="EMBL" id="PP510833">
    <property type="protein sequence ID" value="WXH71758.1"/>
    <property type="molecule type" value="mRNA"/>
</dbReference>
<evidence type="ECO:0000313" key="12">
    <source>
        <dbReference type="EMBL" id="WXH71758.1"/>
    </source>
</evidence>
<keyword evidence="7" id="KW-0865">Zymogen</keyword>
<name>A0AB38ZEC2_9HEMI</name>
<evidence type="ECO:0000256" key="2">
    <source>
        <dbReference type="ARBA" id="ARBA00022525"/>
    </source>
</evidence>
<dbReference type="InterPro" id="IPR043504">
    <property type="entry name" value="Peptidase_S1_PA_chymotrypsin"/>
</dbReference>
<evidence type="ECO:0000256" key="10">
    <source>
        <dbReference type="SAM" id="SignalP"/>
    </source>
</evidence>
<keyword evidence="2" id="KW-0964">Secreted</keyword>
<evidence type="ECO:0000256" key="5">
    <source>
        <dbReference type="ARBA" id="ARBA00022801"/>
    </source>
</evidence>
<keyword evidence="5 9" id="KW-0378">Hydrolase</keyword>
<reference evidence="12" key="1">
    <citation type="submission" date="2024-03" db="EMBL/GenBank/DDBJ databases">
        <authorList>
            <person name="Jin J.A."/>
            <person name="King G.A."/>
            <person name="Walker A."/>
        </authorList>
    </citation>
    <scope>NUCLEOTIDE SEQUENCE</scope>
</reference>
<dbReference type="InterPro" id="IPR001314">
    <property type="entry name" value="Peptidase_S1A"/>
</dbReference>
<evidence type="ECO:0000256" key="7">
    <source>
        <dbReference type="ARBA" id="ARBA00023145"/>
    </source>
</evidence>
<dbReference type="SMART" id="SM00020">
    <property type="entry name" value="Tryp_SPc"/>
    <property type="match status" value="1"/>
</dbReference>
<protein>
    <submittedName>
        <fullName evidence="12">Venom S1 protease 30</fullName>
    </submittedName>
</protein>
<feature type="domain" description="Peptidase S1" evidence="11">
    <location>
        <begin position="79"/>
        <end position="313"/>
    </location>
</feature>
<dbReference type="PANTHER" id="PTHR24252:SF7">
    <property type="entry name" value="HYALIN"/>
    <property type="match status" value="1"/>
</dbReference>
<evidence type="ECO:0000259" key="11">
    <source>
        <dbReference type="PROSITE" id="PS50240"/>
    </source>
</evidence>
<dbReference type="InterPro" id="IPR033116">
    <property type="entry name" value="TRYPSIN_SER"/>
</dbReference>
<comment type="subcellular location">
    <subcellularLocation>
        <location evidence="1">Secreted</location>
    </subcellularLocation>
</comment>
<dbReference type="CDD" id="cd00190">
    <property type="entry name" value="Tryp_SPc"/>
    <property type="match status" value="1"/>
</dbReference>
<keyword evidence="4 10" id="KW-0732">Signal</keyword>
<dbReference type="Pfam" id="PF00089">
    <property type="entry name" value="Trypsin"/>
    <property type="match status" value="1"/>
</dbReference>
<dbReference type="PRINTS" id="PR00722">
    <property type="entry name" value="CHYMOTRYPSIN"/>
</dbReference>
<keyword evidence="3 9" id="KW-0645">Protease</keyword>
<evidence type="ECO:0000256" key="4">
    <source>
        <dbReference type="ARBA" id="ARBA00022729"/>
    </source>
</evidence>
<organism evidence="12">
    <name type="scientific">Ectomocoris sp</name>
    <dbReference type="NCBI Taxonomy" id="3104572"/>
    <lineage>
        <taxon>Eukaryota</taxon>
        <taxon>Metazoa</taxon>
        <taxon>Ecdysozoa</taxon>
        <taxon>Arthropoda</taxon>
        <taxon>Hexapoda</taxon>
        <taxon>Insecta</taxon>
        <taxon>Pterygota</taxon>
        <taxon>Neoptera</taxon>
        <taxon>Paraneoptera</taxon>
        <taxon>Hemiptera</taxon>
        <taxon>Heteroptera</taxon>
        <taxon>Panheteroptera</taxon>
        <taxon>Cimicomorpha</taxon>
        <taxon>Reduviidae</taxon>
        <taxon>Peiratinae</taxon>
        <taxon>Ectomocoris</taxon>
    </lineage>
</organism>
<evidence type="ECO:0000256" key="9">
    <source>
        <dbReference type="RuleBase" id="RU363034"/>
    </source>
</evidence>
<dbReference type="PANTHER" id="PTHR24252">
    <property type="entry name" value="ACROSIN-RELATED"/>
    <property type="match status" value="1"/>
</dbReference>
<dbReference type="AlphaFoldDB" id="A0AB38ZEC2"/>
<dbReference type="GO" id="GO:0006508">
    <property type="term" value="P:proteolysis"/>
    <property type="evidence" value="ECO:0007669"/>
    <property type="project" value="UniProtKB-KW"/>
</dbReference>
<dbReference type="InterPro" id="IPR018114">
    <property type="entry name" value="TRYPSIN_HIS"/>
</dbReference>
<dbReference type="PROSITE" id="PS00134">
    <property type="entry name" value="TRYPSIN_HIS"/>
    <property type="match status" value="1"/>
</dbReference>
<dbReference type="PROSITE" id="PS50240">
    <property type="entry name" value="TRYPSIN_DOM"/>
    <property type="match status" value="1"/>
</dbReference>
<keyword evidence="8" id="KW-1015">Disulfide bond</keyword>
<dbReference type="GO" id="GO:0005576">
    <property type="term" value="C:extracellular region"/>
    <property type="evidence" value="ECO:0007669"/>
    <property type="project" value="UniProtKB-SubCell"/>
</dbReference>
<feature type="signal peptide" evidence="10">
    <location>
        <begin position="1"/>
        <end position="20"/>
    </location>
</feature>
<dbReference type="PROSITE" id="PS00135">
    <property type="entry name" value="TRYPSIN_SER"/>
    <property type="match status" value="1"/>
</dbReference>
<feature type="chain" id="PRO_5044317338" evidence="10">
    <location>
        <begin position="21"/>
        <end position="325"/>
    </location>
</feature>